<proteinExistence type="predicted"/>
<dbReference type="Pfam" id="PF12697">
    <property type="entry name" value="Abhydrolase_6"/>
    <property type="match status" value="1"/>
</dbReference>
<feature type="domain" description="AB hydrolase-1" evidence="1">
    <location>
        <begin position="4"/>
        <end position="237"/>
    </location>
</feature>
<evidence type="ECO:0000313" key="2">
    <source>
        <dbReference type="EMBL" id="GAA1545208.1"/>
    </source>
</evidence>
<dbReference type="EMBL" id="BAAAOR010000041">
    <property type="protein sequence ID" value="GAA1545208.1"/>
    <property type="molecule type" value="Genomic_DNA"/>
</dbReference>
<dbReference type="GO" id="GO:0016787">
    <property type="term" value="F:hydrolase activity"/>
    <property type="evidence" value="ECO:0007669"/>
    <property type="project" value="UniProtKB-KW"/>
</dbReference>
<dbReference type="RefSeq" id="WP_141005572.1">
    <property type="nucleotide sequence ID" value="NZ_BAAAOR010000041.1"/>
</dbReference>
<evidence type="ECO:0000259" key="1">
    <source>
        <dbReference type="Pfam" id="PF12697"/>
    </source>
</evidence>
<keyword evidence="3" id="KW-1185">Reference proteome</keyword>
<dbReference type="SUPFAM" id="SSF53474">
    <property type="entry name" value="alpha/beta-Hydrolases"/>
    <property type="match status" value="1"/>
</dbReference>
<keyword evidence="2" id="KW-0378">Hydrolase</keyword>
<protein>
    <submittedName>
        <fullName evidence="2">Alpha/beta fold hydrolase</fullName>
    </submittedName>
</protein>
<dbReference type="InterPro" id="IPR045889">
    <property type="entry name" value="MES/HNL"/>
</dbReference>
<accession>A0ABN2BQF8</accession>
<dbReference type="InterPro" id="IPR000073">
    <property type="entry name" value="AB_hydrolase_1"/>
</dbReference>
<dbReference type="Proteomes" id="UP001500842">
    <property type="component" value="Unassembled WGS sequence"/>
</dbReference>
<dbReference type="PANTHER" id="PTHR10992:SF1086">
    <property type="entry name" value="AB HYDROLASE-1 DOMAIN-CONTAINING PROTEIN"/>
    <property type="match status" value="1"/>
</dbReference>
<dbReference type="InterPro" id="IPR029058">
    <property type="entry name" value="AB_hydrolase_fold"/>
</dbReference>
<dbReference type="PANTHER" id="PTHR10992">
    <property type="entry name" value="METHYLESTERASE FAMILY MEMBER"/>
    <property type="match status" value="1"/>
</dbReference>
<reference evidence="2 3" key="1">
    <citation type="journal article" date="2019" name="Int. J. Syst. Evol. Microbiol.">
        <title>The Global Catalogue of Microorganisms (GCM) 10K type strain sequencing project: providing services to taxonomists for standard genome sequencing and annotation.</title>
        <authorList>
            <consortium name="The Broad Institute Genomics Platform"/>
            <consortium name="The Broad Institute Genome Sequencing Center for Infectious Disease"/>
            <person name="Wu L."/>
            <person name="Ma J."/>
        </authorList>
    </citation>
    <scope>NUCLEOTIDE SEQUENCE [LARGE SCALE GENOMIC DNA]</scope>
    <source>
        <strain evidence="2 3">JCM 14942</strain>
    </source>
</reference>
<comment type="caution">
    <text evidence="2">The sequence shown here is derived from an EMBL/GenBank/DDBJ whole genome shotgun (WGS) entry which is preliminary data.</text>
</comment>
<organism evidence="2 3">
    <name type="scientific">Nocardioides humi</name>
    <dbReference type="NCBI Taxonomy" id="449461"/>
    <lineage>
        <taxon>Bacteria</taxon>
        <taxon>Bacillati</taxon>
        <taxon>Actinomycetota</taxon>
        <taxon>Actinomycetes</taxon>
        <taxon>Propionibacteriales</taxon>
        <taxon>Nocardioidaceae</taxon>
        <taxon>Nocardioides</taxon>
    </lineage>
</organism>
<sequence>MSHFVLVHGAWHGPWCWQPLEAVLRGMGHTTEAVELHGDDAGSTGAAARLTLDASAGRVVAAVRRGADGGSRTRPILVAHSMGGLAATQAAALVADELAALVYVCAFVPGPGESMLDLSATGFETSAVRDCRVVDERNGCSAILREGAVEAFYGCCEPKAAAWAQERLRPESLLVETQPVTAPSVSGRVPRFYVECTRDRAIPLAKQRSMHRGFAPEHVLTLDTDHSPFLSRPVELAGLLDRVSGDPVGGQLPPPGGDLS</sequence>
<evidence type="ECO:0000313" key="3">
    <source>
        <dbReference type="Proteomes" id="UP001500842"/>
    </source>
</evidence>
<dbReference type="Gene3D" id="3.40.50.1820">
    <property type="entry name" value="alpha/beta hydrolase"/>
    <property type="match status" value="1"/>
</dbReference>
<gene>
    <name evidence="2" type="ORF">GCM10009788_54510</name>
</gene>
<name>A0ABN2BQF8_9ACTN</name>